<accession>A0ABX7BLG8</accession>
<name>A0ABX7BLG8_9CAUL</name>
<gene>
    <name evidence="2" type="ORF">JIP62_13435</name>
</gene>
<dbReference type="EMBL" id="CP067977">
    <property type="protein sequence ID" value="QQQ18280.1"/>
    <property type="molecule type" value="Genomic_DNA"/>
</dbReference>
<organism evidence="2 3">
    <name type="scientific">Brevundimonas vitisensis</name>
    <dbReference type="NCBI Taxonomy" id="2800818"/>
    <lineage>
        <taxon>Bacteria</taxon>
        <taxon>Pseudomonadati</taxon>
        <taxon>Pseudomonadota</taxon>
        <taxon>Alphaproteobacteria</taxon>
        <taxon>Caulobacterales</taxon>
        <taxon>Caulobacteraceae</taxon>
        <taxon>Brevundimonas</taxon>
    </lineage>
</organism>
<keyword evidence="3" id="KW-1185">Reference proteome</keyword>
<evidence type="ECO:0000256" key="1">
    <source>
        <dbReference type="SAM" id="SignalP"/>
    </source>
</evidence>
<protein>
    <submittedName>
        <fullName evidence="2">Uncharacterized protein</fullName>
    </submittedName>
</protein>
<dbReference type="Proteomes" id="UP000595448">
    <property type="component" value="Chromosome"/>
</dbReference>
<evidence type="ECO:0000313" key="3">
    <source>
        <dbReference type="Proteomes" id="UP000595448"/>
    </source>
</evidence>
<evidence type="ECO:0000313" key="2">
    <source>
        <dbReference type="EMBL" id="QQQ18280.1"/>
    </source>
</evidence>
<proteinExistence type="predicted"/>
<keyword evidence="1" id="KW-0732">Signal</keyword>
<feature type="chain" id="PRO_5046247948" evidence="1">
    <location>
        <begin position="23"/>
        <end position="153"/>
    </location>
</feature>
<sequence length="153" mass="16210">MKSLTFSALAVTVAALAPPAQAQHTRLEDAWNVCAGIAGSGRAEAALASSATAAGFPQLEPGFHGLRDEQGQVVVLGIERPLDGVVHCMVGHNGGEQADLAARAERFWRARGYVATNRRSAIYSGVESLRFTSVAVSAEGPDFWETSVEWDLD</sequence>
<dbReference type="RefSeq" id="WP_201102652.1">
    <property type="nucleotide sequence ID" value="NZ_CP067977.1"/>
</dbReference>
<reference evidence="2 3" key="1">
    <citation type="submission" date="2021-01" db="EMBL/GenBank/DDBJ databases">
        <title>Brevundimonas vitis sp. nov., an bacterium isolated from grape (Vitis vinifera).</title>
        <authorList>
            <person name="Jiang L."/>
            <person name="Lee J."/>
        </authorList>
    </citation>
    <scope>NUCLEOTIDE SEQUENCE [LARGE SCALE GENOMIC DNA]</scope>
    <source>
        <strain evidence="2 3">GRTSA-9</strain>
    </source>
</reference>
<feature type="signal peptide" evidence="1">
    <location>
        <begin position="1"/>
        <end position="22"/>
    </location>
</feature>